<dbReference type="GO" id="GO:0048544">
    <property type="term" value="P:recognition of pollen"/>
    <property type="evidence" value="ECO:0007669"/>
    <property type="project" value="InterPro"/>
</dbReference>
<dbReference type="PROSITE" id="PS50948">
    <property type="entry name" value="PAN"/>
    <property type="match status" value="1"/>
</dbReference>
<dbReference type="AlphaFoldDB" id="A0AAD7KZA5"/>
<gene>
    <name evidence="8" type="ORF">O6P43_029001</name>
</gene>
<dbReference type="Pfam" id="PF01453">
    <property type="entry name" value="B_lectin"/>
    <property type="match status" value="1"/>
</dbReference>
<evidence type="ECO:0000313" key="8">
    <source>
        <dbReference type="EMBL" id="KAJ7948543.1"/>
    </source>
</evidence>
<evidence type="ECO:0000256" key="5">
    <source>
        <dbReference type="SAM" id="SignalP"/>
    </source>
</evidence>
<dbReference type="InterPro" id="IPR000858">
    <property type="entry name" value="S_locus_glycoprot_dom"/>
</dbReference>
<evidence type="ECO:0000256" key="4">
    <source>
        <dbReference type="ARBA" id="ARBA00023180"/>
    </source>
</evidence>
<organism evidence="8 9">
    <name type="scientific">Quillaja saponaria</name>
    <name type="common">Soap bark tree</name>
    <dbReference type="NCBI Taxonomy" id="32244"/>
    <lineage>
        <taxon>Eukaryota</taxon>
        <taxon>Viridiplantae</taxon>
        <taxon>Streptophyta</taxon>
        <taxon>Embryophyta</taxon>
        <taxon>Tracheophyta</taxon>
        <taxon>Spermatophyta</taxon>
        <taxon>Magnoliopsida</taxon>
        <taxon>eudicotyledons</taxon>
        <taxon>Gunneridae</taxon>
        <taxon>Pentapetalae</taxon>
        <taxon>rosids</taxon>
        <taxon>fabids</taxon>
        <taxon>Fabales</taxon>
        <taxon>Quillajaceae</taxon>
        <taxon>Quillaja</taxon>
    </lineage>
</organism>
<dbReference type="GO" id="GO:0016301">
    <property type="term" value="F:kinase activity"/>
    <property type="evidence" value="ECO:0007669"/>
    <property type="project" value="UniProtKB-KW"/>
</dbReference>
<feature type="chain" id="PRO_5042285003" evidence="5">
    <location>
        <begin position="23"/>
        <end position="442"/>
    </location>
</feature>
<dbReference type="InterPro" id="IPR003609">
    <property type="entry name" value="Pan_app"/>
</dbReference>
<sequence>MAVLSFMLISFNLLLSYTKVSAAADTITSSQNLTDGNTLISKNGSFELGFFSPGKSSNRYMGMWYKNIPVQTIVWVANRQKPIKDLSCLLLINSSTGNLVLSQNKNIVWAATLKRKAQNPALQLLDSVNLVLREANDENSENFIWQSFDYPSDTLLPGMKLGKDLRSGLDRRLTSWKNQYDPSAGNLTWPMHVDSYPEPVIRLGSKKLYRNSPWNGVQFNGKPTSDPHPIFDSTYFNNGNEVYYMIFVFNTSKIARMRMNQTTNSLHHLVWLEEKQSWNMMGSLPRDFCDGYGACGPNGNCDMKKVPSCECLGGFKSKSPERWNAFNYSEGCVRNKSLNCKNDGFVKYIGMKVPDTTTSWLNKSMTRNECREECLNNCSCMAYTNSDIRDGGSGCVMWFNDLNDLRVQPDGGEDFYVRVPASELGMESTSFLLLLMILLVHC</sequence>
<accession>A0AAD7KZA5</accession>
<dbReference type="CDD" id="cd00028">
    <property type="entry name" value="B_lectin"/>
    <property type="match status" value="1"/>
</dbReference>
<evidence type="ECO:0000256" key="3">
    <source>
        <dbReference type="ARBA" id="ARBA00023157"/>
    </source>
</evidence>
<dbReference type="InterPro" id="IPR035446">
    <property type="entry name" value="SLSG/EP1"/>
</dbReference>
<dbReference type="Pfam" id="PF08276">
    <property type="entry name" value="PAN_2"/>
    <property type="match status" value="1"/>
</dbReference>
<dbReference type="SMART" id="SM00108">
    <property type="entry name" value="B_lectin"/>
    <property type="match status" value="1"/>
</dbReference>
<feature type="domain" description="Apple" evidence="7">
    <location>
        <begin position="340"/>
        <end position="420"/>
    </location>
</feature>
<dbReference type="Pfam" id="PF00954">
    <property type="entry name" value="S_locus_glycop"/>
    <property type="match status" value="1"/>
</dbReference>
<evidence type="ECO:0000313" key="9">
    <source>
        <dbReference type="Proteomes" id="UP001163823"/>
    </source>
</evidence>
<dbReference type="CDD" id="cd01098">
    <property type="entry name" value="PAN_AP_plant"/>
    <property type="match status" value="1"/>
</dbReference>
<dbReference type="Proteomes" id="UP001163823">
    <property type="component" value="Chromosome 12"/>
</dbReference>
<evidence type="ECO:0000256" key="1">
    <source>
        <dbReference type="ARBA" id="ARBA00003061"/>
    </source>
</evidence>
<dbReference type="InterPro" id="IPR036426">
    <property type="entry name" value="Bulb-type_lectin_dom_sf"/>
</dbReference>
<dbReference type="KEGG" id="qsa:O6P43_029001"/>
<keyword evidence="2 5" id="KW-0732">Signal</keyword>
<dbReference type="PROSITE" id="PS50927">
    <property type="entry name" value="BULB_LECTIN"/>
    <property type="match status" value="1"/>
</dbReference>
<reference evidence="8" key="1">
    <citation type="journal article" date="2023" name="Science">
        <title>Elucidation of the pathway for biosynthesis of saponin adjuvants from the soapbark tree.</title>
        <authorList>
            <person name="Reed J."/>
            <person name="Orme A."/>
            <person name="El-Demerdash A."/>
            <person name="Owen C."/>
            <person name="Martin L.B.B."/>
            <person name="Misra R.C."/>
            <person name="Kikuchi S."/>
            <person name="Rejzek M."/>
            <person name="Martin A.C."/>
            <person name="Harkess A."/>
            <person name="Leebens-Mack J."/>
            <person name="Louveau T."/>
            <person name="Stephenson M.J."/>
            <person name="Osbourn A."/>
        </authorList>
    </citation>
    <scope>NUCLEOTIDE SEQUENCE</scope>
    <source>
        <strain evidence="8">S10</strain>
    </source>
</reference>
<dbReference type="EMBL" id="JARAOO010000012">
    <property type="protein sequence ID" value="KAJ7948543.1"/>
    <property type="molecule type" value="Genomic_DNA"/>
</dbReference>
<evidence type="ECO:0000256" key="2">
    <source>
        <dbReference type="ARBA" id="ARBA00022729"/>
    </source>
</evidence>
<evidence type="ECO:0000259" key="7">
    <source>
        <dbReference type="PROSITE" id="PS50948"/>
    </source>
</evidence>
<feature type="signal peptide" evidence="5">
    <location>
        <begin position="1"/>
        <end position="22"/>
    </location>
</feature>
<dbReference type="SUPFAM" id="SSF51110">
    <property type="entry name" value="alpha-D-mannose-specific plant lectins"/>
    <property type="match status" value="1"/>
</dbReference>
<protein>
    <submittedName>
        <fullName evidence="8">S-receptor-like serine/threonine-protein kinase</fullName>
    </submittedName>
</protein>
<keyword evidence="9" id="KW-1185">Reference proteome</keyword>
<evidence type="ECO:0000259" key="6">
    <source>
        <dbReference type="PROSITE" id="PS50927"/>
    </source>
</evidence>
<keyword evidence="8" id="KW-0808">Transferase</keyword>
<dbReference type="FunFam" id="2.90.10.10:FF:000001">
    <property type="entry name" value="G-type lectin S-receptor-like serine/threonine-protein kinase"/>
    <property type="match status" value="1"/>
</dbReference>
<comment type="caution">
    <text evidence="8">The sequence shown here is derived from an EMBL/GenBank/DDBJ whole genome shotgun (WGS) entry which is preliminary data.</text>
</comment>
<keyword evidence="4" id="KW-0325">Glycoprotein</keyword>
<keyword evidence="3" id="KW-1015">Disulfide bond</keyword>
<dbReference type="PANTHER" id="PTHR32444:SF234">
    <property type="entry name" value="RECEPTOR-LIKE SERINE_THREONINE-PROTEIN KINASE"/>
    <property type="match status" value="1"/>
</dbReference>
<dbReference type="PANTHER" id="PTHR32444">
    <property type="entry name" value="BULB-TYPE LECTIN DOMAIN-CONTAINING PROTEIN"/>
    <property type="match status" value="1"/>
</dbReference>
<dbReference type="Gene3D" id="2.90.10.10">
    <property type="entry name" value="Bulb-type lectin domain"/>
    <property type="match status" value="1"/>
</dbReference>
<name>A0AAD7KZA5_QUISA</name>
<keyword evidence="8" id="KW-0418">Kinase</keyword>
<feature type="domain" description="Bulb-type lectin" evidence="6">
    <location>
        <begin position="24"/>
        <end position="145"/>
    </location>
</feature>
<dbReference type="PIRSF" id="PIRSF002686">
    <property type="entry name" value="SLG"/>
    <property type="match status" value="1"/>
</dbReference>
<proteinExistence type="predicted"/>
<comment type="function">
    <text evidence="1">Involved in sporophytic self-incompatibility system (the inability of flowering plants to achieve self-fertilization).</text>
</comment>
<dbReference type="SMART" id="SM00473">
    <property type="entry name" value="PAN_AP"/>
    <property type="match status" value="1"/>
</dbReference>
<dbReference type="InterPro" id="IPR001480">
    <property type="entry name" value="Bulb-type_lectin_dom"/>
</dbReference>